<dbReference type="STRING" id="66420.A0A194PU04"/>
<keyword evidence="1" id="KW-1015">Disulfide bond</keyword>
<sequence length="366" mass="41318">MDIIKTRGNADALPAFEMQYESLVSPSVMHPSRMSFTSPANPPVDKETEGTYLNGKCLEMAHAIVLFPEAPVSCVRLLELRVPAHAAEGGEAILGCQFDMERDILYSVKWYKDGREFYRYVPDSQHPISHFATPGVMVDVRRSSSTVVTLVHLTRESAGLYRCEVSGEAPLFATVHEEKYITIYLLPETKPILTGLKEKYNVGDRVRANCTSSGSRPEAQLKWLINNRLVGKNYIRGPWYRATMRDDVTETILELKFTVGSHHFNFDTMELKCQATIAPLYQQETVYQVLRKDIIPMDSFTDIPELGEQPVPTFPDFGDTSKLPLEDETGRVIALLPQPIIKPQSEIEFEIIITIGDYKNGRIISK</sequence>
<dbReference type="PROSITE" id="PS50835">
    <property type="entry name" value="IG_LIKE"/>
    <property type="match status" value="2"/>
</dbReference>
<dbReference type="FunFam" id="2.60.40.10:FF:000437">
    <property type="entry name" value="Beat-IIIc, isoform A"/>
    <property type="match status" value="1"/>
</dbReference>
<dbReference type="InterPro" id="IPR013783">
    <property type="entry name" value="Ig-like_fold"/>
</dbReference>
<evidence type="ECO:0000313" key="4">
    <source>
        <dbReference type="Proteomes" id="UP000053268"/>
    </source>
</evidence>
<dbReference type="PANTHER" id="PTHR21261:SF15">
    <property type="entry name" value="BEATEN PATH IIIA, ISOFORM D-RELATED"/>
    <property type="match status" value="1"/>
</dbReference>
<dbReference type="Proteomes" id="UP000053268">
    <property type="component" value="Unassembled WGS sequence"/>
</dbReference>
<accession>A0A194PU04</accession>
<dbReference type="AlphaFoldDB" id="A0A194PU04"/>
<dbReference type="InterPro" id="IPR007110">
    <property type="entry name" value="Ig-like_dom"/>
</dbReference>
<gene>
    <name evidence="3" type="ORF">RR46_04922</name>
</gene>
<dbReference type="PANTHER" id="PTHR21261">
    <property type="entry name" value="BEAT PROTEIN"/>
    <property type="match status" value="1"/>
</dbReference>
<evidence type="ECO:0000256" key="1">
    <source>
        <dbReference type="ARBA" id="ARBA00023157"/>
    </source>
</evidence>
<proteinExistence type="predicted"/>
<protein>
    <recommendedName>
        <fullName evidence="2">Ig-like domain-containing protein</fullName>
    </recommendedName>
</protein>
<dbReference type="InterPro" id="IPR036179">
    <property type="entry name" value="Ig-like_dom_sf"/>
</dbReference>
<keyword evidence="4" id="KW-1185">Reference proteome</keyword>
<evidence type="ECO:0000313" key="3">
    <source>
        <dbReference type="EMBL" id="KPI96797.1"/>
    </source>
</evidence>
<dbReference type="Gene3D" id="2.60.40.10">
    <property type="entry name" value="Immunoglobulins"/>
    <property type="match status" value="2"/>
</dbReference>
<dbReference type="Pfam" id="PF08205">
    <property type="entry name" value="C2-set_2"/>
    <property type="match status" value="1"/>
</dbReference>
<dbReference type="InterPro" id="IPR013162">
    <property type="entry name" value="CD80_C2-set"/>
</dbReference>
<feature type="domain" description="Ig-like" evidence="2">
    <location>
        <begin position="68"/>
        <end position="182"/>
    </location>
</feature>
<feature type="domain" description="Ig-like" evidence="2">
    <location>
        <begin position="187"/>
        <end position="287"/>
    </location>
</feature>
<organism evidence="3 4">
    <name type="scientific">Papilio xuthus</name>
    <name type="common">Asian swallowtail butterfly</name>
    <dbReference type="NCBI Taxonomy" id="66420"/>
    <lineage>
        <taxon>Eukaryota</taxon>
        <taxon>Metazoa</taxon>
        <taxon>Ecdysozoa</taxon>
        <taxon>Arthropoda</taxon>
        <taxon>Hexapoda</taxon>
        <taxon>Insecta</taxon>
        <taxon>Pterygota</taxon>
        <taxon>Neoptera</taxon>
        <taxon>Endopterygota</taxon>
        <taxon>Lepidoptera</taxon>
        <taxon>Glossata</taxon>
        <taxon>Ditrysia</taxon>
        <taxon>Papilionoidea</taxon>
        <taxon>Papilionidae</taxon>
        <taxon>Papilioninae</taxon>
        <taxon>Papilio</taxon>
    </lineage>
</organism>
<dbReference type="SUPFAM" id="SSF48726">
    <property type="entry name" value="Immunoglobulin"/>
    <property type="match status" value="1"/>
</dbReference>
<dbReference type="EMBL" id="KQ459592">
    <property type="protein sequence ID" value="KPI96797.1"/>
    <property type="molecule type" value="Genomic_DNA"/>
</dbReference>
<reference evidence="3 4" key="1">
    <citation type="journal article" date="2015" name="Nat. Commun.">
        <title>Outbred genome sequencing and CRISPR/Cas9 gene editing in butterflies.</title>
        <authorList>
            <person name="Li X."/>
            <person name="Fan D."/>
            <person name="Zhang W."/>
            <person name="Liu G."/>
            <person name="Zhang L."/>
            <person name="Zhao L."/>
            <person name="Fang X."/>
            <person name="Chen L."/>
            <person name="Dong Y."/>
            <person name="Chen Y."/>
            <person name="Ding Y."/>
            <person name="Zhao R."/>
            <person name="Feng M."/>
            <person name="Zhu Y."/>
            <person name="Feng Y."/>
            <person name="Jiang X."/>
            <person name="Zhu D."/>
            <person name="Xiang H."/>
            <person name="Feng X."/>
            <person name="Li S."/>
            <person name="Wang J."/>
            <person name="Zhang G."/>
            <person name="Kronforst M.R."/>
            <person name="Wang W."/>
        </authorList>
    </citation>
    <scope>NUCLEOTIDE SEQUENCE [LARGE SCALE GENOMIC DNA]</scope>
    <source>
        <strain evidence="3">Ya'a_city_454_Px</strain>
        <tissue evidence="3">Whole body</tissue>
    </source>
</reference>
<evidence type="ECO:0000259" key="2">
    <source>
        <dbReference type="PROSITE" id="PS50835"/>
    </source>
</evidence>
<name>A0A194PU04_PAPXU</name>